<dbReference type="InterPro" id="IPR007016">
    <property type="entry name" value="O-antigen_ligase-rel_domated"/>
</dbReference>
<evidence type="ECO:0000313" key="7">
    <source>
        <dbReference type="EMBL" id="GGZ70398.1"/>
    </source>
</evidence>
<feature type="domain" description="O-antigen ligase-related" evidence="6">
    <location>
        <begin position="175"/>
        <end position="310"/>
    </location>
</feature>
<sequence>MKKILRILILIFVLWNFDTFSLFFISPVIGGIVSYLTIFLLLVYFILFVEDYGKPLFPFLLLGISYYTIGGLNFTQVSIDDFLKNYIKYILVVLCFTELVKDTKIEEIYILFLFGAGSILIHAVFFSNTFIMGTENYGRYSGFYLNPNAAGSICLYGFSLSYIIKNTKLKLFGQLLFSLAGLLTMSRYFILIWVLINIIAVVMNRKNLVTPVLGSIALIFVLVSGTISLNSSRFGALESLFNDEKVKTKVISNDSRTETWATYTDIILDKPFFGNGYPKLHGNHFGLTAGVHNFYLLILGEAGIIPFFIILWIVFFLITKAIKHYKNNLSFLFLTITITSGLLVAHTGFDNFKLIFMMIFLYLNFQNLENRQINVNKPTLLS</sequence>
<comment type="caution">
    <text evidence="7">The sequence shown here is derived from an EMBL/GenBank/DDBJ whole genome shotgun (WGS) entry which is preliminary data.</text>
</comment>
<reference evidence="7" key="2">
    <citation type="submission" date="2020-09" db="EMBL/GenBank/DDBJ databases">
        <authorList>
            <person name="Sun Q."/>
            <person name="Kim S."/>
        </authorList>
    </citation>
    <scope>NUCLEOTIDE SEQUENCE</scope>
    <source>
        <strain evidence="7">KCTC 12710</strain>
    </source>
</reference>
<feature type="transmembrane region" description="Helical" evidence="5">
    <location>
        <begin position="56"/>
        <end position="74"/>
    </location>
</feature>
<proteinExistence type="predicted"/>
<dbReference type="AlphaFoldDB" id="A0A918V5B4"/>
<dbReference type="Pfam" id="PF04932">
    <property type="entry name" value="Wzy_C"/>
    <property type="match status" value="1"/>
</dbReference>
<keyword evidence="8" id="KW-1185">Reference proteome</keyword>
<dbReference type="Proteomes" id="UP000636004">
    <property type="component" value="Unassembled WGS sequence"/>
</dbReference>
<feature type="transmembrane region" description="Helical" evidence="5">
    <location>
        <begin position="32"/>
        <end position="49"/>
    </location>
</feature>
<evidence type="ECO:0000256" key="2">
    <source>
        <dbReference type="ARBA" id="ARBA00022692"/>
    </source>
</evidence>
<dbReference type="RefSeq" id="WP_189359042.1">
    <property type="nucleotide sequence ID" value="NZ_BMWZ01000001.1"/>
</dbReference>
<dbReference type="GO" id="GO:0016020">
    <property type="term" value="C:membrane"/>
    <property type="evidence" value="ECO:0007669"/>
    <property type="project" value="UniProtKB-SubCell"/>
</dbReference>
<feature type="transmembrane region" description="Helical" evidence="5">
    <location>
        <begin position="176"/>
        <end position="196"/>
    </location>
</feature>
<dbReference type="EMBL" id="BMWZ01000001">
    <property type="protein sequence ID" value="GGZ70398.1"/>
    <property type="molecule type" value="Genomic_DNA"/>
</dbReference>
<gene>
    <name evidence="7" type="ORF">GCM10007028_04390</name>
</gene>
<dbReference type="PANTHER" id="PTHR37422:SF17">
    <property type="entry name" value="O-ANTIGEN LIGASE"/>
    <property type="match status" value="1"/>
</dbReference>
<protein>
    <recommendedName>
        <fullName evidence="6">O-antigen ligase-related domain-containing protein</fullName>
    </recommendedName>
</protein>
<dbReference type="PANTHER" id="PTHR37422">
    <property type="entry name" value="TEICHURONIC ACID BIOSYNTHESIS PROTEIN TUAE"/>
    <property type="match status" value="1"/>
</dbReference>
<evidence type="ECO:0000256" key="3">
    <source>
        <dbReference type="ARBA" id="ARBA00022989"/>
    </source>
</evidence>
<keyword evidence="4 5" id="KW-0472">Membrane</keyword>
<dbReference type="InterPro" id="IPR051533">
    <property type="entry name" value="WaaL-like"/>
</dbReference>
<feature type="transmembrane region" description="Helical" evidence="5">
    <location>
        <begin position="143"/>
        <end position="164"/>
    </location>
</feature>
<reference evidence="7" key="1">
    <citation type="journal article" date="2014" name="Int. J. Syst. Evol. Microbiol.">
        <title>Complete genome sequence of Corynebacterium casei LMG S-19264T (=DSM 44701T), isolated from a smear-ripened cheese.</title>
        <authorList>
            <consortium name="US DOE Joint Genome Institute (JGI-PGF)"/>
            <person name="Walter F."/>
            <person name="Albersmeier A."/>
            <person name="Kalinowski J."/>
            <person name="Ruckert C."/>
        </authorList>
    </citation>
    <scope>NUCLEOTIDE SEQUENCE</scope>
    <source>
        <strain evidence="7">KCTC 12710</strain>
    </source>
</reference>
<keyword evidence="3 5" id="KW-1133">Transmembrane helix</keyword>
<name>A0A918V5B4_9FLAO</name>
<feature type="transmembrane region" description="Helical" evidence="5">
    <location>
        <begin position="208"/>
        <end position="229"/>
    </location>
</feature>
<evidence type="ECO:0000256" key="5">
    <source>
        <dbReference type="SAM" id="Phobius"/>
    </source>
</evidence>
<feature type="transmembrane region" description="Helical" evidence="5">
    <location>
        <begin position="7"/>
        <end position="26"/>
    </location>
</feature>
<accession>A0A918V5B4</accession>
<evidence type="ECO:0000313" key="8">
    <source>
        <dbReference type="Proteomes" id="UP000636004"/>
    </source>
</evidence>
<evidence type="ECO:0000256" key="1">
    <source>
        <dbReference type="ARBA" id="ARBA00004141"/>
    </source>
</evidence>
<feature type="transmembrane region" description="Helical" evidence="5">
    <location>
        <begin position="329"/>
        <end position="346"/>
    </location>
</feature>
<feature type="transmembrane region" description="Helical" evidence="5">
    <location>
        <begin position="294"/>
        <end position="317"/>
    </location>
</feature>
<keyword evidence="2 5" id="KW-0812">Transmembrane</keyword>
<comment type="subcellular location">
    <subcellularLocation>
        <location evidence="1">Membrane</location>
        <topology evidence="1">Multi-pass membrane protein</topology>
    </subcellularLocation>
</comment>
<organism evidence="7 8">
    <name type="scientific">Algibacter mikhailovii</name>
    <dbReference type="NCBI Taxonomy" id="425498"/>
    <lineage>
        <taxon>Bacteria</taxon>
        <taxon>Pseudomonadati</taxon>
        <taxon>Bacteroidota</taxon>
        <taxon>Flavobacteriia</taxon>
        <taxon>Flavobacteriales</taxon>
        <taxon>Flavobacteriaceae</taxon>
        <taxon>Algibacter</taxon>
    </lineage>
</organism>
<evidence type="ECO:0000256" key="4">
    <source>
        <dbReference type="ARBA" id="ARBA00023136"/>
    </source>
</evidence>
<evidence type="ECO:0000259" key="6">
    <source>
        <dbReference type="Pfam" id="PF04932"/>
    </source>
</evidence>
<feature type="transmembrane region" description="Helical" evidence="5">
    <location>
        <begin position="108"/>
        <end position="131"/>
    </location>
</feature>